<dbReference type="Proteomes" id="UP001329430">
    <property type="component" value="Chromosome 2"/>
</dbReference>
<keyword evidence="1" id="KW-0472">Membrane</keyword>
<dbReference type="PROSITE" id="PS00028">
    <property type="entry name" value="ZINC_FINGER_C2H2_1"/>
    <property type="match status" value="1"/>
</dbReference>
<evidence type="ECO:0000256" key="1">
    <source>
        <dbReference type="SAM" id="Phobius"/>
    </source>
</evidence>
<accession>A0AAN7VQ53</accession>
<feature type="domain" description="C2H2-type" evidence="2">
    <location>
        <begin position="356"/>
        <end position="377"/>
    </location>
</feature>
<keyword evidence="1" id="KW-0812">Transmembrane</keyword>
<evidence type="ECO:0000313" key="3">
    <source>
        <dbReference type="EMBL" id="KAK5648118.1"/>
    </source>
</evidence>
<evidence type="ECO:0000259" key="2">
    <source>
        <dbReference type="PROSITE" id="PS00028"/>
    </source>
</evidence>
<comment type="caution">
    <text evidence="3">The sequence shown here is derived from an EMBL/GenBank/DDBJ whole genome shotgun (WGS) entry which is preliminary data.</text>
</comment>
<dbReference type="PANTHER" id="PTHR31511:SF12">
    <property type="entry name" value="RHO TERMINATION FACTOR N-TERMINAL DOMAIN-CONTAINING PROTEIN"/>
    <property type="match status" value="1"/>
</dbReference>
<dbReference type="AlphaFoldDB" id="A0AAN7VQ53"/>
<organism evidence="3 4">
    <name type="scientific">Pyrocoelia pectoralis</name>
    <dbReference type="NCBI Taxonomy" id="417401"/>
    <lineage>
        <taxon>Eukaryota</taxon>
        <taxon>Metazoa</taxon>
        <taxon>Ecdysozoa</taxon>
        <taxon>Arthropoda</taxon>
        <taxon>Hexapoda</taxon>
        <taxon>Insecta</taxon>
        <taxon>Pterygota</taxon>
        <taxon>Neoptera</taxon>
        <taxon>Endopterygota</taxon>
        <taxon>Coleoptera</taxon>
        <taxon>Polyphaga</taxon>
        <taxon>Elateriformia</taxon>
        <taxon>Elateroidea</taxon>
        <taxon>Lampyridae</taxon>
        <taxon>Lampyrinae</taxon>
        <taxon>Pyrocoelia</taxon>
    </lineage>
</organism>
<sequence length="479" mass="55830">MNINSVSGTSSELIKVIRKAIKLLKTKDEITRHIHLLRNDIKYLKKFIRIQIYTVNENPLRLESNLSILKCYLAKLKQLRHTLDKRGAGVAIRSRNLQWHDVESCFNGRLLTGIIVNLNIKDPLVFLKCAYKSFSIKINSMLRQSMLKVNVILAGHFIQPHNLELDLKTFASKNAIIDVGTDLKQWYKTHVLDKLQAKLEEFAERDSGWALQEILHLKVNINSYIPIRGGVSTYVKVPHFIATKRAVVNVTNNDEYCFLWAIVSALFPVQNHNYRVSSYPHFSDVLNYESIQFPIKLNDISKFEKLNTTFQLTYIMKAYHVTLIIIIILYHFTWIKSMSALFAKQLSNRDHKKFFCNRCLNHFSSNILLEKHTSHCHEINTCYSRLPTSDSEKFLEFKHFTYQEKVPFVIYADLESILEKFSRAGDEGSNTRVCEKHVPFSIAYYLKCSYNDSLSKFQLYRGEDCITWFVNELLNFVTC</sequence>
<proteinExistence type="predicted"/>
<gene>
    <name evidence="3" type="ORF">RI129_003010</name>
</gene>
<keyword evidence="1" id="KW-1133">Transmembrane helix</keyword>
<evidence type="ECO:0000313" key="4">
    <source>
        <dbReference type="Proteomes" id="UP001329430"/>
    </source>
</evidence>
<dbReference type="EMBL" id="JAVRBK010000002">
    <property type="protein sequence ID" value="KAK5648118.1"/>
    <property type="molecule type" value="Genomic_DNA"/>
</dbReference>
<reference evidence="3 4" key="1">
    <citation type="journal article" date="2024" name="Insects">
        <title>An Improved Chromosome-Level Genome Assembly of the Firefly Pyrocoelia pectoralis.</title>
        <authorList>
            <person name="Fu X."/>
            <person name="Meyer-Rochow V.B."/>
            <person name="Ballantyne L."/>
            <person name="Zhu X."/>
        </authorList>
    </citation>
    <scope>NUCLEOTIDE SEQUENCE [LARGE SCALE GENOMIC DNA]</scope>
    <source>
        <strain evidence="3">XCY_ONT2</strain>
    </source>
</reference>
<protein>
    <recommendedName>
        <fullName evidence="2">C2H2-type domain-containing protein</fullName>
    </recommendedName>
</protein>
<dbReference type="InterPro" id="IPR013087">
    <property type="entry name" value="Znf_C2H2_type"/>
</dbReference>
<keyword evidence="4" id="KW-1185">Reference proteome</keyword>
<name>A0AAN7VQ53_9COLE</name>
<feature type="transmembrane region" description="Helical" evidence="1">
    <location>
        <begin position="318"/>
        <end position="343"/>
    </location>
</feature>
<dbReference type="PANTHER" id="PTHR31511">
    <property type="entry name" value="PROTEIN CBG23764"/>
    <property type="match status" value="1"/>
</dbReference>